<comment type="pathway">
    <text evidence="4 12">Purine metabolism; AMP biosynthesis via salvage pathway; AMP from adenine: step 1/1.</text>
</comment>
<dbReference type="GO" id="GO:0006168">
    <property type="term" value="P:adenine salvage"/>
    <property type="evidence" value="ECO:0007669"/>
    <property type="project" value="InterPro"/>
</dbReference>
<feature type="domain" description="Phosphoribosyltransferase" evidence="13">
    <location>
        <begin position="28"/>
        <end position="148"/>
    </location>
</feature>
<dbReference type="FunFam" id="3.40.50.2020:FF:000004">
    <property type="entry name" value="Adenine phosphoribosyltransferase"/>
    <property type="match status" value="1"/>
</dbReference>
<dbReference type="NCBIfam" id="NF002633">
    <property type="entry name" value="PRK02304.1-2"/>
    <property type="match status" value="1"/>
</dbReference>
<keyword evidence="15" id="KW-1185">Reference proteome</keyword>
<comment type="catalytic activity">
    <reaction evidence="1 12">
        <text>AMP + diphosphate = 5-phospho-alpha-D-ribose 1-diphosphate + adenine</text>
        <dbReference type="Rhea" id="RHEA:16609"/>
        <dbReference type="ChEBI" id="CHEBI:16708"/>
        <dbReference type="ChEBI" id="CHEBI:33019"/>
        <dbReference type="ChEBI" id="CHEBI:58017"/>
        <dbReference type="ChEBI" id="CHEBI:456215"/>
        <dbReference type="EC" id="2.4.2.7"/>
    </reaction>
</comment>
<dbReference type="EMBL" id="CP016379">
    <property type="protein sequence ID" value="AZR73092.1"/>
    <property type="molecule type" value="Genomic_DNA"/>
</dbReference>
<keyword evidence="8 12" id="KW-0963">Cytoplasm</keyword>
<dbReference type="InterPro" id="IPR029057">
    <property type="entry name" value="PRTase-like"/>
</dbReference>
<evidence type="ECO:0000256" key="4">
    <source>
        <dbReference type="ARBA" id="ARBA00004659"/>
    </source>
</evidence>
<dbReference type="NCBIfam" id="TIGR01090">
    <property type="entry name" value="apt"/>
    <property type="match status" value="1"/>
</dbReference>
<dbReference type="GO" id="GO:0006166">
    <property type="term" value="P:purine ribonucleoside salvage"/>
    <property type="evidence" value="ECO:0007669"/>
    <property type="project" value="UniProtKB-UniRule"/>
</dbReference>
<gene>
    <name evidence="12" type="primary">apt</name>
    <name evidence="14" type="ORF">BBF96_06660</name>
</gene>
<comment type="subcellular location">
    <subcellularLocation>
        <location evidence="3 12">Cytoplasm</location>
    </subcellularLocation>
</comment>
<keyword evidence="11 12" id="KW-0660">Purine salvage</keyword>
<comment type="similarity">
    <text evidence="5 12">Belongs to the purine/pyrimidine phosphoribosyltransferase family.</text>
</comment>
<dbReference type="GO" id="GO:0044209">
    <property type="term" value="P:AMP salvage"/>
    <property type="evidence" value="ECO:0007669"/>
    <property type="project" value="UniProtKB-UniRule"/>
</dbReference>
<reference evidence="14 15" key="1">
    <citation type="submission" date="2016-07" db="EMBL/GenBank/DDBJ databases">
        <title>Genome and transcriptome analysis of iron-reducing fermentative bacteria Anoxybacter fermentans.</title>
        <authorList>
            <person name="Zeng X."/>
            <person name="Shao Z."/>
        </authorList>
    </citation>
    <scope>NUCLEOTIDE SEQUENCE [LARGE SCALE GENOMIC DNA]</scope>
    <source>
        <strain evidence="14 15">DY22613</strain>
    </source>
</reference>
<keyword evidence="10 12" id="KW-0808">Transferase</keyword>
<dbReference type="InterPro" id="IPR050054">
    <property type="entry name" value="UPRTase/APRTase"/>
</dbReference>
<name>A0A3S9SXX2_9FIRM</name>
<dbReference type="PANTHER" id="PTHR32315">
    <property type="entry name" value="ADENINE PHOSPHORIBOSYLTRANSFERASE"/>
    <property type="match status" value="1"/>
</dbReference>
<evidence type="ECO:0000256" key="5">
    <source>
        <dbReference type="ARBA" id="ARBA00008391"/>
    </source>
</evidence>
<evidence type="ECO:0000256" key="1">
    <source>
        <dbReference type="ARBA" id="ARBA00000868"/>
    </source>
</evidence>
<dbReference type="Proteomes" id="UP000267250">
    <property type="component" value="Chromosome"/>
</dbReference>
<dbReference type="Gene3D" id="3.40.50.2020">
    <property type="match status" value="1"/>
</dbReference>
<evidence type="ECO:0000256" key="11">
    <source>
        <dbReference type="ARBA" id="ARBA00022726"/>
    </source>
</evidence>
<accession>A0A3S9SXX2</accession>
<dbReference type="RefSeq" id="WP_127016425.1">
    <property type="nucleotide sequence ID" value="NZ_CP016379.1"/>
</dbReference>
<dbReference type="SUPFAM" id="SSF53271">
    <property type="entry name" value="PRTase-like"/>
    <property type="match status" value="1"/>
</dbReference>
<dbReference type="UniPathway" id="UPA00588">
    <property type="reaction ID" value="UER00646"/>
</dbReference>
<evidence type="ECO:0000256" key="2">
    <source>
        <dbReference type="ARBA" id="ARBA00003968"/>
    </source>
</evidence>
<organism evidence="14 15">
    <name type="scientific">Anoxybacter fermentans</name>
    <dbReference type="NCBI Taxonomy" id="1323375"/>
    <lineage>
        <taxon>Bacteria</taxon>
        <taxon>Bacillati</taxon>
        <taxon>Bacillota</taxon>
        <taxon>Clostridia</taxon>
        <taxon>Halanaerobiales</taxon>
        <taxon>Anoxybacter</taxon>
    </lineage>
</organism>
<dbReference type="InterPro" id="IPR005764">
    <property type="entry name" value="Ade_phspho_trans"/>
</dbReference>
<evidence type="ECO:0000256" key="8">
    <source>
        <dbReference type="ARBA" id="ARBA00022490"/>
    </source>
</evidence>
<dbReference type="EC" id="2.4.2.7" evidence="7 12"/>
<evidence type="ECO:0000256" key="9">
    <source>
        <dbReference type="ARBA" id="ARBA00022676"/>
    </source>
</evidence>
<evidence type="ECO:0000256" key="10">
    <source>
        <dbReference type="ARBA" id="ARBA00022679"/>
    </source>
</evidence>
<dbReference type="InterPro" id="IPR000836">
    <property type="entry name" value="PRTase_dom"/>
</dbReference>
<dbReference type="PANTHER" id="PTHR32315:SF3">
    <property type="entry name" value="ADENINE PHOSPHORIBOSYLTRANSFERASE"/>
    <property type="match status" value="1"/>
</dbReference>
<dbReference type="NCBIfam" id="NF002634">
    <property type="entry name" value="PRK02304.1-3"/>
    <property type="match status" value="1"/>
</dbReference>
<dbReference type="CDD" id="cd06223">
    <property type="entry name" value="PRTases_typeI"/>
    <property type="match status" value="1"/>
</dbReference>
<dbReference type="GO" id="GO:0003999">
    <property type="term" value="F:adenine phosphoribosyltransferase activity"/>
    <property type="evidence" value="ECO:0007669"/>
    <property type="project" value="UniProtKB-UniRule"/>
</dbReference>
<dbReference type="Pfam" id="PF00156">
    <property type="entry name" value="Pribosyltran"/>
    <property type="match status" value="1"/>
</dbReference>
<sequence>MNYQDCIREIPDFPKKGILFKDITPIFKNPEAFHNLIEDLYNKVKELDFDYIAGIEARGFLVGVPLALKMNKGFIPIRKKGKLPGEVIRAEYELEYGSNTLEMHKDAFEPGSKILIIDDLLATGGTVSASIEMIENLNGQVAGLAFILELTFLNGRERLSKFPVISLIKD</sequence>
<proteinExistence type="inferred from homology"/>
<keyword evidence="9 12" id="KW-0328">Glycosyltransferase</keyword>
<evidence type="ECO:0000313" key="14">
    <source>
        <dbReference type="EMBL" id="AZR73092.1"/>
    </source>
</evidence>
<comment type="subunit">
    <text evidence="6 12">Homodimer.</text>
</comment>
<dbReference type="GO" id="GO:0005737">
    <property type="term" value="C:cytoplasm"/>
    <property type="evidence" value="ECO:0007669"/>
    <property type="project" value="UniProtKB-SubCell"/>
</dbReference>
<evidence type="ECO:0000256" key="7">
    <source>
        <dbReference type="ARBA" id="ARBA00011893"/>
    </source>
</evidence>
<dbReference type="GO" id="GO:0016208">
    <property type="term" value="F:AMP binding"/>
    <property type="evidence" value="ECO:0007669"/>
    <property type="project" value="TreeGrafter"/>
</dbReference>
<dbReference type="HAMAP" id="MF_00004">
    <property type="entry name" value="Aden_phosphoribosyltr"/>
    <property type="match status" value="1"/>
</dbReference>
<dbReference type="KEGG" id="aft:BBF96_06660"/>
<dbReference type="NCBIfam" id="NF002636">
    <property type="entry name" value="PRK02304.1-5"/>
    <property type="match status" value="1"/>
</dbReference>
<evidence type="ECO:0000313" key="15">
    <source>
        <dbReference type="Proteomes" id="UP000267250"/>
    </source>
</evidence>
<dbReference type="AlphaFoldDB" id="A0A3S9SXX2"/>
<comment type="function">
    <text evidence="2 12">Catalyzes a salvage reaction resulting in the formation of AMP, that is energically less costly than de novo synthesis.</text>
</comment>
<protein>
    <recommendedName>
        <fullName evidence="7 12">Adenine phosphoribosyltransferase</fullName>
        <shortName evidence="12">APRT</shortName>
        <ecNumber evidence="7 12">2.4.2.7</ecNumber>
    </recommendedName>
</protein>
<dbReference type="OrthoDB" id="9803963at2"/>
<dbReference type="GO" id="GO:0002055">
    <property type="term" value="F:adenine binding"/>
    <property type="evidence" value="ECO:0007669"/>
    <property type="project" value="TreeGrafter"/>
</dbReference>
<evidence type="ECO:0000256" key="6">
    <source>
        <dbReference type="ARBA" id="ARBA00011738"/>
    </source>
</evidence>
<evidence type="ECO:0000259" key="13">
    <source>
        <dbReference type="Pfam" id="PF00156"/>
    </source>
</evidence>
<evidence type="ECO:0000256" key="3">
    <source>
        <dbReference type="ARBA" id="ARBA00004496"/>
    </source>
</evidence>
<evidence type="ECO:0000256" key="12">
    <source>
        <dbReference type="HAMAP-Rule" id="MF_00004"/>
    </source>
</evidence>